<comment type="caution">
    <text evidence="1">The sequence shown here is derived from an EMBL/GenBank/DDBJ whole genome shotgun (WGS) entry which is preliminary data.</text>
</comment>
<sequence length="189" mass="20471">MKMEHAHLGSRTTRAVAEAAPTTSRTSLCVRARKKTRCAGQDPLRQVALALQGAHGVIGLCSCPHRLPPPPGYRVHLIRGGKLTLAHLARRARRRREAILMKAAGGENRRSSALMVGGPAEWARGLFPGFGGVGTFARGRRARHLSAHFGQPRGLIGHATHTPLVRAHTEHTKAHTAGRILPVKRKNAY</sequence>
<evidence type="ECO:0000313" key="2">
    <source>
        <dbReference type="Proteomes" id="UP000821866"/>
    </source>
</evidence>
<evidence type="ECO:0000313" key="1">
    <source>
        <dbReference type="EMBL" id="KAH8018500.1"/>
    </source>
</evidence>
<reference evidence="1" key="1">
    <citation type="journal article" date="2020" name="Cell">
        <title>Large-Scale Comparative Analyses of Tick Genomes Elucidate Their Genetic Diversity and Vector Capacities.</title>
        <authorList>
            <consortium name="Tick Genome and Microbiome Consortium (TIGMIC)"/>
            <person name="Jia N."/>
            <person name="Wang J."/>
            <person name="Shi W."/>
            <person name="Du L."/>
            <person name="Sun Y."/>
            <person name="Zhan W."/>
            <person name="Jiang J.F."/>
            <person name="Wang Q."/>
            <person name="Zhang B."/>
            <person name="Ji P."/>
            <person name="Bell-Sakyi L."/>
            <person name="Cui X.M."/>
            <person name="Yuan T.T."/>
            <person name="Jiang B.G."/>
            <person name="Yang W.F."/>
            <person name="Lam T.T."/>
            <person name="Chang Q.C."/>
            <person name="Ding S.J."/>
            <person name="Wang X.J."/>
            <person name="Zhu J.G."/>
            <person name="Ruan X.D."/>
            <person name="Zhao L."/>
            <person name="Wei J.T."/>
            <person name="Ye R.Z."/>
            <person name="Que T.C."/>
            <person name="Du C.H."/>
            <person name="Zhou Y.H."/>
            <person name="Cheng J.X."/>
            <person name="Dai P.F."/>
            <person name="Guo W.B."/>
            <person name="Han X.H."/>
            <person name="Huang E.J."/>
            <person name="Li L.F."/>
            <person name="Wei W."/>
            <person name="Gao Y.C."/>
            <person name="Liu J.Z."/>
            <person name="Shao H.Z."/>
            <person name="Wang X."/>
            <person name="Wang C.C."/>
            <person name="Yang T.C."/>
            <person name="Huo Q.B."/>
            <person name="Li W."/>
            <person name="Chen H.Y."/>
            <person name="Chen S.E."/>
            <person name="Zhou L.G."/>
            <person name="Ni X.B."/>
            <person name="Tian J.H."/>
            <person name="Sheng Y."/>
            <person name="Liu T."/>
            <person name="Pan Y.S."/>
            <person name="Xia L.Y."/>
            <person name="Li J."/>
            <person name="Zhao F."/>
            <person name="Cao W.C."/>
        </authorList>
    </citation>
    <scope>NUCLEOTIDE SEQUENCE</scope>
    <source>
        <strain evidence="1">Rmic-2018</strain>
    </source>
</reference>
<dbReference type="Proteomes" id="UP000821866">
    <property type="component" value="Chromosome 8"/>
</dbReference>
<reference evidence="1" key="2">
    <citation type="submission" date="2021-09" db="EMBL/GenBank/DDBJ databases">
        <authorList>
            <person name="Jia N."/>
            <person name="Wang J."/>
            <person name="Shi W."/>
            <person name="Du L."/>
            <person name="Sun Y."/>
            <person name="Zhan W."/>
            <person name="Jiang J."/>
            <person name="Wang Q."/>
            <person name="Zhang B."/>
            <person name="Ji P."/>
            <person name="Sakyi L.B."/>
            <person name="Cui X."/>
            <person name="Yuan T."/>
            <person name="Jiang B."/>
            <person name="Yang W."/>
            <person name="Lam T.T.-Y."/>
            <person name="Chang Q."/>
            <person name="Ding S."/>
            <person name="Wang X."/>
            <person name="Zhu J."/>
            <person name="Ruan X."/>
            <person name="Zhao L."/>
            <person name="Wei J."/>
            <person name="Que T."/>
            <person name="Du C."/>
            <person name="Cheng J."/>
            <person name="Dai P."/>
            <person name="Han X."/>
            <person name="Huang E."/>
            <person name="Gao Y."/>
            <person name="Liu J."/>
            <person name="Shao H."/>
            <person name="Ye R."/>
            <person name="Li L."/>
            <person name="Wei W."/>
            <person name="Wang X."/>
            <person name="Wang C."/>
            <person name="Huo Q."/>
            <person name="Li W."/>
            <person name="Guo W."/>
            <person name="Chen H."/>
            <person name="Chen S."/>
            <person name="Zhou L."/>
            <person name="Zhou L."/>
            <person name="Ni X."/>
            <person name="Tian J."/>
            <person name="Zhou Y."/>
            <person name="Sheng Y."/>
            <person name="Liu T."/>
            <person name="Pan Y."/>
            <person name="Xia L."/>
            <person name="Li J."/>
            <person name="Zhao F."/>
            <person name="Cao W."/>
        </authorList>
    </citation>
    <scope>NUCLEOTIDE SEQUENCE</scope>
    <source>
        <strain evidence="1">Rmic-2018</strain>
        <tissue evidence="1">Larvae</tissue>
    </source>
</reference>
<name>A0A9J6D8R9_RHIMP</name>
<dbReference type="AlphaFoldDB" id="A0A9J6D8R9"/>
<keyword evidence="2" id="KW-1185">Reference proteome</keyword>
<gene>
    <name evidence="1" type="ORF">HPB51_008175</name>
</gene>
<protein>
    <submittedName>
        <fullName evidence="1">Uncharacterized protein</fullName>
    </submittedName>
</protein>
<organism evidence="1 2">
    <name type="scientific">Rhipicephalus microplus</name>
    <name type="common">Cattle tick</name>
    <name type="synonym">Boophilus microplus</name>
    <dbReference type="NCBI Taxonomy" id="6941"/>
    <lineage>
        <taxon>Eukaryota</taxon>
        <taxon>Metazoa</taxon>
        <taxon>Ecdysozoa</taxon>
        <taxon>Arthropoda</taxon>
        <taxon>Chelicerata</taxon>
        <taxon>Arachnida</taxon>
        <taxon>Acari</taxon>
        <taxon>Parasitiformes</taxon>
        <taxon>Ixodida</taxon>
        <taxon>Ixodoidea</taxon>
        <taxon>Ixodidae</taxon>
        <taxon>Rhipicephalinae</taxon>
        <taxon>Rhipicephalus</taxon>
        <taxon>Boophilus</taxon>
    </lineage>
</organism>
<proteinExistence type="predicted"/>
<dbReference type="EMBL" id="JABSTU010000010">
    <property type="protein sequence ID" value="KAH8018500.1"/>
    <property type="molecule type" value="Genomic_DNA"/>
</dbReference>
<accession>A0A9J6D8R9</accession>